<reference evidence="1" key="1">
    <citation type="submission" date="2023-03" db="EMBL/GenBank/DDBJ databases">
        <authorList>
            <person name="Steffen K."/>
            <person name="Cardenas P."/>
        </authorList>
    </citation>
    <scope>NUCLEOTIDE SEQUENCE</scope>
</reference>
<dbReference type="InterPro" id="IPR016102">
    <property type="entry name" value="Succinyl-CoA_synth-like"/>
</dbReference>
<evidence type="ECO:0000313" key="2">
    <source>
        <dbReference type="Proteomes" id="UP001174909"/>
    </source>
</evidence>
<dbReference type="GO" id="GO:0004776">
    <property type="term" value="F:succinate-CoA ligase (GDP-forming) activity"/>
    <property type="evidence" value="ECO:0007669"/>
    <property type="project" value="TreeGrafter"/>
</dbReference>
<comment type="caution">
    <text evidence="1">The sequence shown here is derived from an EMBL/GenBank/DDBJ whole genome shotgun (WGS) entry which is preliminary data.</text>
</comment>
<dbReference type="PROSITE" id="PS00399">
    <property type="entry name" value="SUCCINYL_COA_LIG_2"/>
    <property type="match status" value="1"/>
</dbReference>
<sequence>MMVARVGEHDVRSRKCLSDIYISSDFNKPMAAFIAGRSAPAGKRMGHAGAVITGRAARAEEKEKALAAAGVAIVPGPGEIGYTFQQVINA</sequence>
<protein>
    <submittedName>
        <fullName evidence="1">Succinate--CoA ligase [ADP-forming] subunit alpha</fullName>
    </submittedName>
</protein>
<proteinExistence type="predicted"/>
<keyword evidence="1" id="KW-0436">Ligase</keyword>
<dbReference type="SUPFAM" id="SSF52210">
    <property type="entry name" value="Succinyl-CoA synthetase domains"/>
    <property type="match status" value="1"/>
</dbReference>
<dbReference type="PANTHER" id="PTHR11117">
    <property type="entry name" value="SUCCINYL-COA LIGASE SUBUNIT ALPHA"/>
    <property type="match status" value="1"/>
</dbReference>
<name>A0AA35S0C2_GEOBA</name>
<dbReference type="Proteomes" id="UP001174909">
    <property type="component" value="Unassembled WGS sequence"/>
</dbReference>
<keyword evidence="2" id="KW-1185">Reference proteome</keyword>
<dbReference type="PANTHER" id="PTHR11117:SF2">
    <property type="entry name" value="SUCCINATE--COA LIGASE [ADP_GDP-FORMING] SUBUNIT ALPHA, MITOCHONDRIAL"/>
    <property type="match status" value="1"/>
</dbReference>
<dbReference type="GO" id="GO:0004775">
    <property type="term" value="F:succinate-CoA ligase (ADP-forming) activity"/>
    <property type="evidence" value="ECO:0007669"/>
    <property type="project" value="TreeGrafter"/>
</dbReference>
<evidence type="ECO:0000313" key="1">
    <source>
        <dbReference type="EMBL" id="CAI8019846.1"/>
    </source>
</evidence>
<dbReference type="EMBL" id="CASHTH010001778">
    <property type="protein sequence ID" value="CAI8019846.1"/>
    <property type="molecule type" value="Genomic_DNA"/>
</dbReference>
<dbReference type="AlphaFoldDB" id="A0AA35S0C2"/>
<accession>A0AA35S0C2</accession>
<dbReference type="Gene3D" id="3.40.50.261">
    <property type="entry name" value="Succinyl-CoA synthetase domains"/>
    <property type="match status" value="1"/>
</dbReference>
<dbReference type="InterPro" id="IPR017440">
    <property type="entry name" value="Cit_synth/succinyl-CoA_lig_AS"/>
</dbReference>
<dbReference type="GO" id="GO:0009361">
    <property type="term" value="C:succinate-CoA ligase complex (ADP-forming)"/>
    <property type="evidence" value="ECO:0007669"/>
    <property type="project" value="TreeGrafter"/>
</dbReference>
<organism evidence="1 2">
    <name type="scientific">Geodia barretti</name>
    <name type="common">Barrett's horny sponge</name>
    <dbReference type="NCBI Taxonomy" id="519541"/>
    <lineage>
        <taxon>Eukaryota</taxon>
        <taxon>Metazoa</taxon>
        <taxon>Porifera</taxon>
        <taxon>Demospongiae</taxon>
        <taxon>Heteroscleromorpha</taxon>
        <taxon>Tetractinellida</taxon>
        <taxon>Astrophorina</taxon>
        <taxon>Geodiidae</taxon>
        <taxon>Geodia</taxon>
    </lineage>
</organism>
<dbReference type="GO" id="GO:0006099">
    <property type="term" value="P:tricarboxylic acid cycle"/>
    <property type="evidence" value="ECO:0007669"/>
    <property type="project" value="TreeGrafter"/>
</dbReference>
<gene>
    <name evidence="1" type="ORF">GBAR_LOCUS11894</name>
</gene>